<name>A0AAD9I313_9PEZI</name>
<dbReference type="Proteomes" id="UP001217918">
    <property type="component" value="Unassembled WGS sequence"/>
</dbReference>
<accession>A0AAD9I313</accession>
<organism evidence="2 3">
    <name type="scientific">Phyllachora maydis</name>
    <dbReference type="NCBI Taxonomy" id="1825666"/>
    <lineage>
        <taxon>Eukaryota</taxon>
        <taxon>Fungi</taxon>
        <taxon>Dikarya</taxon>
        <taxon>Ascomycota</taxon>
        <taxon>Pezizomycotina</taxon>
        <taxon>Sordariomycetes</taxon>
        <taxon>Sordariomycetidae</taxon>
        <taxon>Phyllachorales</taxon>
        <taxon>Phyllachoraceae</taxon>
        <taxon>Phyllachora</taxon>
    </lineage>
</organism>
<feature type="region of interest" description="Disordered" evidence="1">
    <location>
        <begin position="59"/>
        <end position="96"/>
    </location>
</feature>
<comment type="caution">
    <text evidence="2">The sequence shown here is derived from an EMBL/GenBank/DDBJ whole genome shotgun (WGS) entry which is preliminary data.</text>
</comment>
<feature type="region of interest" description="Disordered" evidence="1">
    <location>
        <begin position="1"/>
        <end position="25"/>
    </location>
</feature>
<sequence length="112" mass="12725">MKQTLVEVVEPRAGSLSASADPDQAEGTADLRLAWRNLTCNERTIGGWSRSWSTMSWASKNEDQGRRMTDDVRQTTMGETQCTRPSHMPSRGQTSWMGADDRLEYRWWAQAT</sequence>
<evidence type="ECO:0000256" key="1">
    <source>
        <dbReference type="SAM" id="MobiDB-lite"/>
    </source>
</evidence>
<gene>
    <name evidence="2" type="ORF">P8C59_004606</name>
</gene>
<proteinExistence type="predicted"/>
<evidence type="ECO:0000313" key="2">
    <source>
        <dbReference type="EMBL" id="KAK2070076.1"/>
    </source>
</evidence>
<evidence type="ECO:0000313" key="3">
    <source>
        <dbReference type="Proteomes" id="UP001217918"/>
    </source>
</evidence>
<protein>
    <submittedName>
        <fullName evidence="2">Uncharacterized protein</fullName>
    </submittedName>
</protein>
<feature type="compositionally biased region" description="Polar residues" evidence="1">
    <location>
        <begin position="74"/>
        <end position="84"/>
    </location>
</feature>
<reference evidence="2" key="1">
    <citation type="journal article" date="2023" name="Mol. Plant Microbe Interact.">
        <title>Elucidating the Obligate Nature and Biological Capacity of an Invasive Fungal Corn Pathogen.</title>
        <authorList>
            <person name="MacCready J.S."/>
            <person name="Roggenkamp E.M."/>
            <person name="Gdanetz K."/>
            <person name="Chilvers M.I."/>
        </authorList>
    </citation>
    <scope>NUCLEOTIDE SEQUENCE</scope>
    <source>
        <strain evidence="2">PM02</strain>
    </source>
</reference>
<dbReference type="AlphaFoldDB" id="A0AAD9I313"/>
<dbReference type="EMBL" id="JAQQPM010000003">
    <property type="protein sequence ID" value="KAK2070076.1"/>
    <property type="molecule type" value="Genomic_DNA"/>
</dbReference>
<feature type="compositionally biased region" description="Basic and acidic residues" evidence="1">
    <location>
        <begin position="60"/>
        <end position="73"/>
    </location>
</feature>
<keyword evidence="3" id="KW-1185">Reference proteome</keyword>